<dbReference type="Pfam" id="PF03167">
    <property type="entry name" value="UDG"/>
    <property type="match status" value="1"/>
</dbReference>
<comment type="caution">
    <text evidence="2">The sequence shown here is derived from an EMBL/GenBank/DDBJ whole genome shotgun (WGS) entry which is preliminary data.</text>
</comment>
<sequence length="211" mass="23989">MDLLTMEQLFQQAKANFSVSDVISPHVRILFILESPHREEIKHHIPLAGSSGRSVSKVLFEGKQSLPFGLLLKENSDKKPYCHLGILNVCPFPLQSAAIPDSKWGDSHPEFVRAAEKVRVGNDKDVYRDETWNAFQEVMQQDFNQRLTELVNQPLVIVPCGRFAQKQFRLADVQSSHWKVVSDVPHPSYNSWSKDRYSAQIAEVTEAVGYI</sequence>
<dbReference type="InterPro" id="IPR005122">
    <property type="entry name" value="Uracil-DNA_glycosylase-like"/>
</dbReference>
<dbReference type="SUPFAM" id="SSF52141">
    <property type="entry name" value="Uracil-DNA glycosylase-like"/>
    <property type="match status" value="1"/>
</dbReference>
<gene>
    <name evidence="2" type="ORF">LCY76_11090</name>
</gene>
<dbReference type="Proteomes" id="UP001139011">
    <property type="component" value="Unassembled WGS sequence"/>
</dbReference>
<dbReference type="RefSeq" id="WP_248252670.1">
    <property type="nucleotide sequence ID" value="NZ_JAIWJX010000002.1"/>
</dbReference>
<evidence type="ECO:0000259" key="1">
    <source>
        <dbReference type="Pfam" id="PF03167"/>
    </source>
</evidence>
<dbReference type="InterPro" id="IPR036895">
    <property type="entry name" value="Uracil-DNA_glycosylase-like_sf"/>
</dbReference>
<proteinExistence type="predicted"/>
<evidence type="ECO:0000313" key="3">
    <source>
        <dbReference type="Proteomes" id="UP001139011"/>
    </source>
</evidence>
<dbReference type="AlphaFoldDB" id="A0A9X2BDX8"/>
<dbReference type="Gene3D" id="3.40.470.10">
    <property type="entry name" value="Uracil-DNA glycosylase-like domain"/>
    <property type="match status" value="1"/>
</dbReference>
<keyword evidence="3" id="KW-1185">Reference proteome</keyword>
<name>A0A9X2BDX8_9BACL</name>
<protein>
    <recommendedName>
        <fullName evidence="1">Uracil-DNA glycosylase-like domain-containing protein</fullName>
    </recommendedName>
</protein>
<dbReference type="EMBL" id="JAIWJX010000002">
    <property type="protein sequence ID" value="MCK6257140.1"/>
    <property type="molecule type" value="Genomic_DNA"/>
</dbReference>
<organism evidence="2 3">
    <name type="scientific">Fictibacillus marinisediminis</name>
    <dbReference type="NCBI Taxonomy" id="2878389"/>
    <lineage>
        <taxon>Bacteria</taxon>
        <taxon>Bacillati</taxon>
        <taxon>Bacillota</taxon>
        <taxon>Bacilli</taxon>
        <taxon>Bacillales</taxon>
        <taxon>Fictibacillaceae</taxon>
        <taxon>Fictibacillus</taxon>
    </lineage>
</organism>
<accession>A0A9X2BDX8</accession>
<feature type="domain" description="Uracil-DNA glycosylase-like" evidence="1">
    <location>
        <begin position="22"/>
        <end position="196"/>
    </location>
</feature>
<reference evidence="2" key="1">
    <citation type="submission" date="2021-09" db="EMBL/GenBank/DDBJ databases">
        <title>Genome analysis of Fictibacillus sp. KIGAM418 isolated from marine sediment.</title>
        <authorList>
            <person name="Seo M.-J."/>
            <person name="Cho E.-S."/>
            <person name="Hwang C.Y."/>
        </authorList>
    </citation>
    <scope>NUCLEOTIDE SEQUENCE</scope>
    <source>
        <strain evidence="2">KIGAM418</strain>
    </source>
</reference>
<evidence type="ECO:0000313" key="2">
    <source>
        <dbReference type="EMBL" id="MCK6257140.1"/>
    </source>
</evidence>